<dbReference type="InParanoid" id="A9SBI0"/>
<dbReference type="EMBL" id="ABEU02000001">
    <property type="protein sequence ID" value="PNR62346.1"/>
    <property type="molecule type" value="Genomic_DNA"/>
</dbReference>
<accession>A9SBI0</accession>
<keyword evidence="4" id="KW-1185">Reference proteome</keyword>
<dbReference type="Gramene" id="Pp3c1_17710V3.1">
    <property type="protein sequence ID" value="PAC:32968180.CDS.1"/>
    <property type="gene ID" value="Pp3c1_17710"/>
</dbReference>
<evidence type="ECO:0000256" key="1">
    <source>
        <dbReference type="SAM" id="MobiDB-lite"/>
    </source>
</evidence>
<proteinExistence type="predicted"/>
<evidence type="ECO:0000313" key="2">
    <source>
        <dbReference type="EMBL" id="PNR62346.1"/>
    </source>
</evidence>
<evidence type="ECO:0000313" key="3">
    <source>
        <dbReference type="EnsemblPlants" id="PAC:32968180.CDS.1"/>
    </source>
</evidence>
<dbReference type="Proteomes" id="UP000006727">
    <property type="component" value="Chromosome 1"/>
</dbReference>
<sequence length="180" mass="19205">MVELSALAQPVELGAQYSGVHSLRILAAVSCGAPVLDATASPPVRRNFHQLAPSTLPLKTKIRKRGGRGRSNDEGDGGGDSGYRNYGSWGGSGNGNWGWDSWESWNDDTQPSNEGPGAGAGAFALLYQAACWLSLSNCLHYVLKLAFRGPNMYTMWLSVLGVYITISLSKCVPDVLSSLL</sequence>
<dbReference type="PANTHER" id="PTHR36751">
    <property type="entry name" value="F3E22.8 PROTEIN"/>
    <property type="match status" value="1"/>
</dbReference>
<evidence type="ECO:0000313" key="4">
    <source>
        <dbReference type="Proteomes" id="UP000006727"/>
    </source>
</evidence>
<reference evidence="2 4" key="1">
    <citation type="journal article" date="2008" name="Science">
        <title>The Physcomitrella genome reveals evolutionary insights into the conquest of land by plants.</title>
        <authorList>
            <person name="Rensing S."/>
            <person name="Lang D."/>
            <person name="Zimmer A."/>
            <person name="Terry A."/>
            <person name="Salamov A."/>
            <person name="Shapiro H."/>
            <person name="Nishiyama T."/>
            <person name="Perroud P.-F."/>
            <person name="Lindquist E."/>
            <person name="Kamisugi Y."/>
            <person name="Tanahashi T."/>
            <person name="Sakakibara K."/>
            <person name="Fujita T."/>
            <person name="Oishi K."/>
            <person name="Shin-I T."/>
            <person name="Kuroki Y."/>
            <person name="Toyoda A."/>
            <person name="Suzuki Y."/>
            <person name="Hashimoto A."/>
            <person name="Yamaguchi K."/>
            <person name="Sugano A."/>
            <person name="Kohara Y."/>
            <person name="Fujiyama A."/>
            <person name="Anterola A."/>
            <person name="Aoki S."/>
            <person name="Ashton N."/>
            <person name="Barbazuk W.B."/>
            <person name="Barker E."/>
            <person name="Bennetzen J."/>
            <person name="Bezanilla M."/>
            <person name="Blankenship R."/>
            <person name="Cho S.H."/>
            <person name="Dutcher S."/>
            <person name="Estelle M."/>
            <person name="Fawcett J.A."/>
            <person name="Gundlach H."/>
            <person name="Hanada K."/>
            <person name="Heyl A."/>
            <person name="Hicks K.A."/>
            <person name="Hugh J."/>
            <person name="Lohr M."/>
            <person name="Mayer K."/>
            <person name="Melkozernov A."/>
            <person name="Murata T."/>
            <person name="Nelson D."/>
            <person name="Pils B."/>
            <person name="Prigge M."/>
            <person name="Reiss B."/>
            <person name="Renner T."/>
            <person name="Rombauts S."/>
            <person name="Rushton P."/>
            <person name="Sanderfoot A."/>
            <person name="Schween G."/>
            <person name="Shiu S.-H."/>
            <person name="Stueber K."/>
            <person name="Theodoulou F.L."/>
            <person name="Tu H."/>
            <person name="Van de Peer Y."/>
            <person name="Verrier P.J."/>
            <person name="Waters E."/>
            <person name="Wood A."/>
            <person name="Yang L."/>
            <person name="Cove D."/>
            <person name="Cuming A."/>
            <person name="Hasebe M."/>
            <person name="Lucas S."/>
            <person name="Mishler D.B."/>
            <person name="Reski R."/>
            <person name="Grigoriev I."/>
            <person name="Quatrano R.S."/>
            <person name="Boore J.L."/>
        </authorList>
    </citation>
    <scope>NUCLEOTIDE SEQUENCE [LARGE SCALE GENOMIC DNA]</scope>
    <source>
        <strain evidence="3 4">cv. Gransden 2004</strain>
    </source>
</reference>
<reference evidence="2 4" key="2">
    <citation type="journal article" date="2018" name="Plant J.">
        <title>The Physcomitrella patens chromosome-scale assembly reveals moss genome structure and evolution.</title>
        <authorList>
            <person name="Lang D."/>
            <person name="Ullrich K.K."/>
            <person name="Murat F."/>
            <person name="Fuchs J."/>
            <person name="Jenkins J."/>
            <person name="Haas F.B."/>
            <person name="Piednoel M."/>
            <person name="Gundlach H."/>
            <person name="Van Bel M."/>
            <person name="Meyberg R."/>
            <person name="Vives C."/>
            <person name="Morata J."/>
            <person name="Symeonidi A."/>
            <person name="Hiss M."/>
            <person name="Muchero W."/>
            <person name="Kamisugi Y."/>
            <person name="Saleh O."/>
            <person name="Blanc G."/>
            <person name="Decker E.L."/>
            <person name="van Gessel N."/>
            <person name="Grimwood J."/>
            <person name="Hayes R.D."/>
            <person name="Graham S.W."/>
            <person name="Gunter L.E."/>
            <person name="McDaniel S.F."/>
            <person name="Hoernstein S.N.W."/>
            <person name="Larsson A."/>
            <person name="Li F.W."/>
            <person name="Perroud P.F."/>
            <person name="Phillips J."/>
            <person name="Ranjan P."/>
            <person name="Rokshar D.S."/>
            <person name="Rothfels C.J."/>
            <person name="Schneider L."/>
            <person name="Shu S."/>
            <person name="Stevenson D.W."/>
            <person name="Thummler F."/>
            <person name="Tillich M."/>
            <person name="Villarreal Aguilar J.C."/>
            <person name="Widiez T."/>
            <person name="Wong G.K."/>
            <person name="Wymore A."/>
            <person name="Zhang Y."/>
            <person name="Zimmer A.D."/>
            <person name="Quatrano R.S."/>
            <person name="Mayer K.F.X."/>
            <person name="Goodstein D."/>
            <person name="Casacuberta J.M."/>
            <person name="Vandepoele K."/>
            <person name="Reski R."/>
            <person name="Cuming A.C."/>
            <person name="Tuskan G.A."/>
            <person name="Maumus F."/>
            <person name="Salse J."/>
            <person name="Schmutz J."/>
            <person name="Rensing S.A."/>
        </authorList>
    </citation>
    <scope>NUCLEOTIDE SEQUENCE [LARGE SCALE GENOMIC DNA]</scope>
    <source>
        <strain evidence="3 4">cv. Gransden 2004</strain>
    </source>
</reference>
<feature type="region of interest" description="Disordered" evidence="1">
    <location>
        <begin position="59"/>
        <end position="81"/>
    </location>
</feature>
<dbReference type="PANTHER" id="PTHR36751:SF1">
    <property type="entry name" value="F3E22.8 PROTEIN"/>
    <property type="match status" value="1"/>
</dbReference>
<dbReference type="AlphaFoldDB" id="A9SBI0"/>
<dbReference type="EnsemblPlants" id="Pp3c1_17710V3.1">
    <property type="protein sequence ID" value="PAC:32968180.CDS.1"/>
    <property type="gene ID" value="Pp3c1_17710"/>
</dbReference>
<organism evidence="2">
    <name type="scientific">Physcomitrium patens</name>
    <name type="common">Spreading-leaved earth moss</name>
    <name type="synonym">Physcomitrella patens</name>
    <dbReference type="NCBI Taxonomy" id="3218"/>
    <lineage>
        <taxon>Eukaryota</taxon>
        <taxon>Viridiplantae</taxon>
        <taxon>Streptophyta</taxon>
        <taxon>Embryophyta</taxon>
        <taxon>Bryophyta</taxon>
        <taxon>Bryophytina</taxon>
        <taxon>Bryopsida</taxon>
        <taxon>Funariidae</taxon>
        <taxon>Funariales</taxon>
        <taxon>Funariaceae</taxon>
        <taxon>Physcomitrium</taxon>
    </lineage>
</organism>
<dbReference type="STRING" id="3218.A9SBI0"/>
<reference evidence="3" key="3">
    <citation type="submission" date="2020-12" db="UniProtKB">
        <authorList>
            <consortium name="EnsemblPlants"/>
        </authorList>
    </citation>
    <scope>IDENTIFICATION</scope>
</reference>
<dbReference type="PaxDb" id="3218-PP1S63_3V6.1"/>
<dbReference type="HOGENOM" id="CLU_1063902_0_0_1"/>
<protein>
    <submittedName>
        <fullName evidence="2 3">Uncharacterized protein</fullName>
    </submittedName>
</protein>
<gene>
    <name evidence="2" type="ORF">PHYPA_000770</name>
</gene>
<name>A9SBI0_PHYPA</name>
<dbReference type="EnsemblPlants" id="Pp3c1_17710V3.2">
    <property type="protein sequence ID" value="PAC:32968181.CDS.1"/>
    <property type="gene ID" value="Pp3c1_17710"/>
</dbReference>
<dbReference type="Gramene" id="Pp3c1_17710V3.2">
    <property type="protein sequence ID" value="PAC:32968181.CDS.1"/>
    <property type="gene ID" value="Pp3c1_17710"/>
</dbReference>